<keyword evidence="4 8" id="KW-0479">Metal-binding</keyword>
<comment type="cofactor">
    <cofactor evidence="1">
        <name>heme</name>
        <dbReference type="ChEBI" id="CHEBI:30413"/>
    </cofactor>
</comment>
<dbReference type="PANTHER" id="PTHR24286">
    <property type="entry name" value="CYTOCHROME P450 26"/>
    <property type="match status" value="1"/>
</dbReference>
<protein>
    <submittedName>
        <fullName evidence="9">Cytochrome P450</fullName>
    </submittedName>
</protein>
<dbReference type="PRINTS" id="PR00463">
    <property type="entry name" value="EP450I"/>
</dbReference>
<dbReference type="PRINTS" id="PR00385">
    <property type="entry name" value="P450"/>
</dbReference>
<organism evidence="9 10">
    <name type="scientific">Amycolatopsis ultiminotia</name>
    <dbReference type="NCBI Taxonomy" id="543629"/>
    <lineage>
        <taxon>Bacteria</taxon>
        <taxon>Bacillati</taxon>
        <taxon>Actinomycetota</taxon>
        <taxon>Actinomycetes</taxon>
        <taxon>Pseudonocardiales</taxon>
        <taxon>Pseudonocardiaceae</taxon>
        <taxon>Amycolatopsis</taxon>
    </lineage>
</organism>
<comment type="caution">
    <text evidence="9">The sequence shown here is derived from an EMBL/GenBank/DDBJ whole genome shotgun (WGS) entry which is preliminary data.</text>
</comment>
<evidence type="ECO:0000256" key="6">
    <source>
        <dbReference type="ARBA" id="ARBA00023004"/>
    </source>
</evidence>
<keyword evidence="5 8" id="KW-0560">Oxidoreductase</keyword>
<evidence type="ECO:0000256" key="8">
    <source>
        <dbReference type="RuleBase" id="RU000461"/>
    </source>
</evidence>
<evidence type="ECO:0000313" key="10">
    <source>
        <dbReference type="Proteomes" id="UP001500689"/>
    </source>
</evidence>
<keyword evidence="10" id="KW-1185">Reference proteome</keyword>
<dbReference type="SUPFAM" id="SSF48264">
    <property type="entry name" value="Cytochrome P450"/>
    <property type="match status" value="1"/>
</dbReference>
<keyword evidence="7 8" id="KW-0503">Monooxygenase</keyword>
<evidence type="ECO:0000256" key="4">
    <source>
        <dbReference type="ARBA" id="ARBA00022723"/>
    </source>
</evidence>
<reference evidence="10" key="1">
    <citation type="journal article" date="2019" name="Int. J. Syst. Evol. Microbiol.">
        <title>The Global Catalogue of Microorganisms (GCM) 10K type strain sequencing project: providing services to taxonomists for standard genome sequencing and annotation.</title>
        <authorList>
            <consortium name="The Broad Institute Genomics Platform"/>
            <consortium name="The Broad Institute Genome Sequencing Center for Infectious Disease"/>
            <person name="Wu L."/>
            <person name="Ma J."/>
        </authorList>
    </citation>
    <scope>NUCLEOTIDE SEQUENCE [LARGE SCALE GENOMIC DNA]</scope>
    <source>
        <strain evidence="10">JCM 16898</strain>
    </source>
</reference>
<evidence type="ECO:0000256" key="3">
    <source>
        <dbReference type="ARBA" id="ARBA00022617"/>
    </source>
</evidence>
<dbReference type="InterPro" id="IPR001128">
    <property type="entry name" value="Cyt_P450"/>
</dbReference>
<proteinExistence type="inferred from homology"/>
<dbReference type="InterPro" id="IPR036396">
    <property type="entry name" value="Cyt_P450_sf"/>
</dbReference>
<evidence type="ECO:0000256" key="7">
    <source>
        <dbReference type="ARBA" id="ARBA00023033"/>
    </source>
</evidence>
<sequence>MTTLRLPPGPSVPWPLQAAYALTRPRRGVQRIRAKYGTAFTVQTPVFGKAVVLSDPAEIKQLFQAGADVVDNVEPNLGRVLGPGSMFALAGAEHHKQRKLLVPPFHGRRLAAYEKIMAAATAREFATWPEGREFATLPSMMRITLDIILRAVFGAEGAEFDRLRDLLPRWVKLGSQLAVLPVPQLDWGRWSPWGRFRIMRREYDAIVERLITKAEREGHLDDREDILALMLQARYDDGTPMRHRDVADQLLTLLTAGHETTATTLAWTIERLRRHPAVLQALSDEEDAGGKALREATIVEVQRTRPVIDVVGRTIKAEGYRLGRWTLPEGMVVLVSIALLHEDPQLFPDPQTFDPHRFATAKPNLYHWVPFGGGSRRCLGAAFANMEMNVVLRTLVRDFDLAATTAPGEAPHSRGIANAPGKGGLAVVRRRSTDPASPASAAAAGAG</sequence>
<dbReference type="InterPro" id="IPR017972">
    <property type="entry name" value="Cyt_P450_CS"/>
</dbReference>
<dbReference type="EMBL" id="BAAAZN010000014">
    <property type="protein sequence ID" value="GAA3566553.1"/>
    <property type="molecule type" value="Genomic_DNA"/>
</dbReference>
<dbReference type="RefSeq" id="WP_344865463.1">
    <property type="nucleotide sequence ID" value="NZ_BAAAZN010000014.1"/>
</dbReference>
<dbReference type="PROSITE" id="PS00086">
    <property type="entry name" value="CYTOCHROME_P450"/>
    <property type="match status" value="1"/>
</dbReference>
<evidence type="ECO:0000313" key="9">
    <source>
        <dbReference type="EMBL" id="GAA3566553.1"/>
    </source>
</evidence>
<gene>
    <name evidence="9" type="ORF">GCM10022222_58060</name>
</gene>
<name>A0ABP6XGN5_9PSEU</name>
<evidence type="ECO:0000256" key="5">
    <source>
        <dbReference type="ARBA" id="ARBA00023002"/>
    </source>
</evidence>
<dbReference type="CDD" id="cd11053">
    <property type="entry name" value="CYP110-like"/>
    <property type="match status" value="1"/>
</dbReference>
<comment type="similarity">
    <text evidence="2 8">Belongs to the cytochrome P450 family.</text>
</comment>
<dbReference type="Pfam" id="PF00067">
    <property type="entry name" value="p450"/>
    <property type="match status" value="1"/>
</dbReference>
<keyword evidence="3 8" id="KW-0349">Heme</keyword>
<evidence type="ECO:0000256" key="2">
    <source>
        <dbReference type="ARBA" id="ARBA00010617"/>
    </source>
</evidence>
<accession>A0ABP6XGN5</accession>
<dbReference type="Proteomes" id="UP001500689">
    <property type="component" value="Unassembled WGS sequence"/>
</dbReference>
<dbReference type="PANTHER" id="PTHR24286:SF24">
    <property type="entry name" value="LANOSTEROL 14-ALPHA DEMETHYLASE"/>
    <property type="match status" value="1"/>
</dbReference>
<keyword evidence="6 8" id="KW-0408">Iron</keyword>
<evidence type="ECO:0000256" key="1">
    <source>
        <dbReference type="ARBA" id="ARBA00001971"/>
    </source>
</evidence>
<dbReference type="Gene3D" id="1.10.630.10">
    <property type="entry name" value="Cytochrome P450"/>
    <property type="match status" value="1"/>
</dbReference>
<dbReference type="InterPro" id="IPR002401">
    <property type="entry name" value="Cyt_P450_E_grp-I"/>
</dbReference>